<feature type="chain" id="PRO_5046004859" description="GerMN domain-containing protein" evidence="1">
    <location>
        <begin position="19"/>
        <end position="157"/>
    </location>
</feature>
<dbReference type="RefSeq" id="WP_345406143.1">
    <property type="nucleotide sequence ID" value="NZ_BAAAXS010000001.1"/>
</dbReference>
<protein>
    <recommendedName>
        <fullName evidence="4">GerMN domain-containing protein</fullName>
    </recommendedName>
</protein>
<sequence length="157" mass="16155">MTRTLRRLATALVLVAVAGCGVRPSDVIPVGPPPSGAVAPARATRLYLVKDDQLQAVTRSRGRWHPADVLAVLADGPTAKEQAQGYTTDIPLDAAPFTVVSEPGGRLVVTRLGSSGELSELAVGQIVCTVAALLPGGDGEITVADAEPAVDPRTCPR</sequence>
<feature type="signal peptide" evidence="1">
    <location>
        <begin position="1"/>
        <end position="18"/>
    </location>
</feature>
<proteinExistence type="predicted"/>
<dbReference type="Proteomes" id="UP001589568">
    <property type="component" value="Unassembled WGS sequence"/>
</dbReference>
<dbReference type="PROSITE" id="PS51257">
    <property type="entry name" value="PROKAR_LIPOPROTEIN"/>
    <property type="match status" value="1"/>
</dbReference>
<accession>A0ABV5P419</accession>
<dbReference type="EMBL" id="JBHMCF010000061">
    <property type="protein sequence ID" value="MFB9477272.1"/>
    <property type="molecule type" value="Genomic_DNA"/>
</dbReference>
<organism evidence="2 3">
    <name type="scientific">Nonomuraea salmonea</name>
    <dbReference type="NCBI Taxonomy" id="46181"/>
    <lineage>
        <taxon>Bacteria</taxon>
        <taxon>Bacillati</taxon>
        <taxon>Actinomycetota</taxon>
        <taxon>Actinomycetes</taxon>
        <taxon>Streptosporangiales</taxon>
        <taxon>Streptosporangiaceae</taxon>
        <taxon>Nonomuraea</taxon>
    </lineage>
</organism>
<keyword evidence="1" id="KW-0732">Signal</keyword>
<reference evidence="2 3" key="1">
    <citation type="submission" date="2024-09" db="EMBL/GenBank/DDBJ databases">
        <authorList>
            <person name="Sun Q."/>
            <person name="Mori K."/>
        </authorList>
    </citation>
    <scope>NUCLEOTIDE SEQUENCE [LARGE SCALE GENOMIC DNA]</scope>
    <source>
        <strain evidence="2 3">JCM 3324</strain>
    </source>
</reference>
<comment type="caution">
    <text evidence="2">The sequence shown here is derived from an EMBL/GenBank/DDBJ whole genome shotgun (WGS) entry which is preliminary data.</text>
</comment>
<gene>
    <name evidence="2" type="ORF">ACFFR3_47925</name>
</gene>
<keyword evidence="3" id="KW-1185">Reference proteome</keyword>
<evidence type="ECO:0008006" key="4">
    <source>
        <dbReference type="Google" id="ProtNLM"/>
    </source>
</evidence>
<evidence type="ECO:0000313" key="3">
    <source>
        <dbReference type="Proteomes" id="UP001589568"/>
    </source>
</evidence>
<name>A0ABV5P419_9ACTN</name>
<evidence type="ECO:0000256" key="1">
    <source>
        <dbReference type="SAM" id="SignalP"/>
    </source>
</evidence>
<evidence type="ECO:0000313" key="2">
    <source>
        <dbReference type="EMBL" id="MFB9477272.1"/>
    </source>
</evidence>